<dbReference type="Proteomes" id="UP000689195">
    <property type="component" value="Unassembled WGS sequence"/>
</dbReference>
<dbReference type="AlphaFoldDB" id="A0A8S1U9D8"/>
<gene>
    <name evidence="1" type="ORF">PPENT_87.1.T0370018</name>
</gene>
<evidence type="ECO:0000313" key="1">
    <source>
        <dbReference type="EMBL" id="CAD8161781.1"/>
    </source>
</evidence>
<reference evidence="1" key="1">
    <citation type="submission" date="2021-01" db="EMBL/GenBank/DDBJ databases">
        <authorList>
            <consortium name="Genoscope - CEA"/>
            <person name="William W."/>
        </authorList>
    </citation>
    <scope>NUCLEOTIDE SEQUENCE</scope>
</reference>
<comment type="caution">
    <text evidence="1">The sequence shown here is derived from an EMBL/GenBank/DDBJ whole genome shotgun (WGS) entry which is preliminary data.</text>
</comment>
<sequence length="104" mass="12255">MKHFFKEINFLDHGTILKICALKLIVHYSKNQLNFNFYLPNPLSSEIITFEWSNNTCGQASDILEQLTQNTFACNTHNTYSLDNIINNQWILYQMLKIRHTTQT</sequence>
<evidence type="ECO:0000313" key="2">
    <source>
        <dbReference type="Proteomes" id="UP000689195"/>
    </source>
</evidence>
<proteinExistence type="predicted"/>
<organism evidence="1 2">
    <name type="scientific">Paramecium pentaurelia</name>
    <dbReference type="NCBI Taxonomy" id="43138"/>
    <lineage>
        <taxon>Eukaryota</taxon>
        <taxon>Sar</taxon>
        <taxon>Alveolata</taxon>
        <taxon>Ciliophora</taxon>
        <taxon>Intramacronucleata</taxon>
        <taxon>Oligohymenophorea</taxon>
        <taxon>Peniculida</taxon>
        <taxon>Parameciidae</taxon>
        <taxon>Paramecium</taxon>
    </lineage>
</organism>
<protein>
    <submittedName>
        <fullName evidence="1">Uncharacterized protein</fullName>
    </submittedName>
</protein>
<dbReference type="EMBL" id="CAJJDO010000037">
    <property type="protein sequence ID" value="CAD8161781.1"/>
    <property type="molecule type" value="Genomic_DNA"/>
</dbReference>
<keyword evidence="2" id="KW-1185">Reference proteome</keyword>
<accession>A0A8S1U9D8</accession>
<name>A0A8S1U9D8_9CILI</name>